<comment type="caution">
    <text evidence="5">The sequence shown here is derived from an EMBL/GenBank/DDBJ whole genome shotgun (WGS) entry which is preliminary data.</text>
</comment>
<dbReference type="PANTHER" id="PTHR13132:SF29">
    <property type="entry name" value="ALPHA-(1,6)-FUCOSYLTRANSFERASE"/>
    <property type="match status" value="1"/>
</dbReference>
<keyword evidence="2" id="KW-0294">Fucose metabolism</keyword>
<accession>A0A1Z5KMD1</accession>
<keyword evidence="6" id="KW-1185">Reference proteome</keyword>
<evidence type="ECO:0000256" key="1">
    <source>
        <dbReference type="ARBA" id="ARBA00022679"/>
    </source>
</evidence>
<dbReference type="PANTHER" id="PTHR13132">
    <property type="entry name" value="ALPHA- 1,6 -FUCOSYLTRANSFERASE"/>
    <property type="match status" value="1"/>
</dbReference>
<dbReference type="CDD" id="cd11296">
    <property type="entry name" value="O-FucT_like"/>
    <property type="match status" value="1"/>
</dbReference>
<keyword evidence="1" id="KW-0808">Transferase</keyword>
<reference evidence="5 6" key="1">
    <citation type="journal article" date="2015" name="Plant Cell">
        <title>Oil accumulation by the oleaginous diatom Fistulifera solaris as revealed by the genome and transcriptome.</title>
        <authorList>
            <person name="Tanaka T."/>
            <person name="Maeda Y."/>
            <person name="Veluchamy A."/>
            <person name="Tanaka M."/>
            <person name="Abida H."/>
            <person name="Marechal E."/>
            <person name="Bowler C."/>
            <person name="Muto M."/>
            <person name="Sunaga Y."/>
            <person name="Tanaka M."/>
            <person name="Yoshino T."/>
            <person name="Taniguchi T."/>
            <person name="Fukuda Y."/>
            <person name="Nemoto M."/>
            <person name="Matsumoto M."/>
            <person name="Wong P.S."/>
            <person name="Aburatani S."/>
            <person name="Fujibuchi W."/>
        </authorList>
    </citation>
    <scope>NUCLEOTIDE SEQUENCE [LARGE SCALE GENOMIC DNA]</scope>
    <source>
        <strain evidence="5 6">JPCC DA0580</strain>
    </source>
</reference>
<evidence type="ECO:0000256" key="2">
    <source>
        <dbReference type="ARBA" id="ARBA00023253"/>
    </source>
</evidence>
<feature type="chain" id="PRO_5011989521" description="Peptide-O-fucosyltransferase" evidence="4">
    <location>
        <begin position="22"/>
        <end position="411"/>
    </location>
</feature>
<dbReference type="InterPro" id="IPR019378">
    <property type="entry name" value="GDP-Fuc_O-FucTrfase"/>
</dbReference>
<dbReference type="Proteomes" id="UP000198406">
    <property type="component" value="Unassembled WGS sequence"/>
</dbReference>
<protein>
    <recommendedName>
        <fullName evidence="7">Peptide-O-fucosyltransferase</fullName>
    </recommendedName>
</protein>
<feature type="signal peptide" evidence="4">
    <location>
        <begin position="1"/>
        <end position="21"/>
    </location>
</feature>
<evidence type="ECO:0008006" key="7">
    <source>
        <dbReference type="Google" id="ProtNLM"/>
    </source>
</evidence>
<dbReference type="Gene3D" id="3.40.50.11350">
    <property type="match status" value="1"/>
</dbReference>
<dbReference type="OrthoDB" id="51172at2759"/>
<keyword evidence="4" id="KW-0732">Signal</keyword>
<gene>
    <name evidence="5" type="ORF">FisN_23Hh051</name>
</gene>
<proteinExistence type="predicted"/>
<evidence type="ECO:0000256" key="4">
    <source>
        <dbReference type="SAM" id="SignalP"/>
    </source>
</evidence>
<evidence type="ECO:0000313" key="6">
    <source>
        <dbReference type="Proteomes" id="UP000198406"/>
    </source>
</evidence>
<organism evidence="5 6">
    <name type="scientific">Fistulifera solaris</name>
    <name type="common">Oleaginous diatom</name>
    <dbReference type="NCBI Taxonomy" id="1519565"/>
    <lineage>
        <taxon>Eukaryota</taxon>
        <taxon>Sar</taxon>
        <taxon>Stramenopiles</taxon>
        <taxon>Ochrophyta</taxon>
        <taxon>Bacillariophyta</taxon>
        <taxon>Bacillariophyceae</taxon>
        <taxon>Bacillariophycidae</taxon>
        <taxon>Naviculales</taxon>
        <taxon>Naviculaceae</taxon>
        <taxon>Fistulifera</taxon>
    </lineage>
</organism>
<evidence type="ECO:0000256" key="3">
    <source>
        <dbReference type="ARBA" id="ARBA00023277"/>
    </source>
</evidence>
<dbReference type="GO" id="GO:0006487">
    <property type="term" value="P:protein N-linked glycosylation"/>
    <property type="evidence" value="ECO:0007669"/>
    <property type="project" value="TreeGrafter"/>
</dbReference>
<dbReference type="Pfam" id="PF10250">
    <property type="entry name" value="O-FucT"/>
    <property type="match status" value="1"/>
</dbReference>
<dbReference type="InParanoid" id="A0A1Z5KMD1"/>
<keyword evidence="3" id="KW-0119">Carbohydrate metabolism</keyword>
<dbReference type="AlphaFoldDB" id="A0A1Z5KMD1"/>
<sequence>MATFAFISIISLQFFFSETNVSPIIRPQTSKDIDSLAKASRPDCSQLFLYLPHDISNNGICSQLQNYILALHVAATFHRTLIVWDPVTESTTRPIFGCSPDAEHLSTGLSQILDVPSSRSHACASALCPFNHSEWTRLLSSSTNDFVNLTCDDVSVMVSGGRRLRRQYLQRLHETSQQMNYTQWVSSIGGVTSTQIDWFQQIQEHQQDDDPWLGVAALLAPRIQWQPFLQPLIAHHLQTFNLPQSYTALHIRRGDKLKREAAAMVRNYWASRGETDPRNHPNYIPLEAYVAQLHPGQDPSLVYIATDDPVTIRDEIEQLTATPWTFHLLANQRLQSGHMNTEPDCHARYNMTIDAIVDLEVMIRSQVFVGELNSNWGRFIHTKRTEFNSTKPILRDFRIAAGDNHTRYLGQ</sequence>
<dbReference type="GO" id="GO:0046921">
    <property type="term" value="F:alpha-(1-&gt;6)-fucosyltransferase activity"/>
    <property type="evidence" value="ECO:0007669"/>
    <property type="project" value="TreeGrafter"/>
</dbReference>
<dbReference type="GO" id="GO:0006004">
    <property type="term" value="P:fucose metabolic process"/>
    <property type="evidence" value="ECO:0007669"/>
    <property type="project" value="UniProtKB-KW"/>
</dbReference>
<evidence type="ECO:0000313" key="5">
    <source>
        <dbReference type="EMBL" id="GAX27483.1"/>
    </source>
</evidence>
<dbReference type="EMBL" id="BDSP01000257">
    <property type="protein sequence ID" value="GAX27483.1"/>
    <property type="molecule type" value="Genomic_DNA"/>
</dbReference>
<name>A0A1Z5KMD1_FISSO</name>